<name>A0A140NGY5_PROSM</name>
<evidence type="ECO:0000313" key="2">
    <source>
        <dbReference type="Proteomes" id="UP000005012"/>
    </source>
</evidence>
<reference evidence="2" key="2">
    <citation type="submission" date="2012-04" db="EMBL/GenBank/DDBJ databases">
        <title>Complete genome sequence of Providencia stuartii clinical isolate MRSN 2154.</title>
        <authorList>
            <person name="Clifford R.J."/>
            <person name="Hang J."/>
            <person name="Riley M.C."/>
            <person name="Onmus-Leone F."/>
            <person name="Kuschner R.A."/>
            <person name="Lesho E.P."/>
            <person name="Waterman P.E."/>
        </authorList>
    </citation>
    <scope>NUCLEOTIDE SEQUENCE [LARGE SCALE GENOMIC DNA]</scope>
    <source>
        <strain evidence="2">MRSN 2154</strain>
    </source>
</reference>
<evidence type="ECO:0000313" key="1">
    <source>
        <dbReference type="EMBL" id="AFH92759.1"/>
    </source>
</evidence>
<dbReference type="EMBL" id="CP003488">
    <property type="protein sequence ID" value="AFH92759.1"/>
    <property type="molecule type" value="Genomic_DNA"/>
</dbReference>
<dbReference type="PATRIC" id="fig|1157951.4.peg.874"/>
<accession>A0A140NGY5</accession>
<gene>
    <name evidence="1" type="ordered locus">S70_04390</name>
</gene>
<sequence length="142" mass="16468">MPISVNSYLKYYPSFLLSDLSLTLDSYKQGTNMGVSIYYSATKKTPFNIEEKNTFETMVNQLNQAFPYKEDAETLYFYEEPSDQFLLQGSTKLPLDDESILLESIDYWLDCLSQLTLAFSTAQWSVSIEDSEATWVDDHWEM</sequence>
<dbReference type="Proteomes" id="UP000005012">
    <property type="component" value="Chromosome"/>
</dbReference>
<organism evidence="1 2">
    <name type="scientific">Providencia stuartii (strain MRSN 2154)</name>
    <dbReference type="NCBI Taxonomy" id="1157951"/>
    <lineage>
        <taxon>Bacteria</taxon>
        <taxon>Pseudomonadati</taxon>
        <taxon>Pseudomonadota</taxon>
        <taxon>Gammaproteobacteria</taxon>
        <taxon>Enterobacterales</taxon>
        <taxon>Morganellaceae</taxon>
        <taxon>Providencia</taxon>
    </lineage>
</organism>
<dbReference type="KEGG" id="psi:S70_04390"/>
<reference evidence="1 2" key="1">
    <citation type="journal article" date="2012" name="J. Bacteriol.">
        <title>Complete Genome Sequence of Providencia stuartii Clinical Isolate MRSN 2154.</title>
        <authorList>
            <person name="Clifford R.J."/>
            <person name="Hang J."/>
            <person name="Riley M.C."/>
            <person name="Onmus-Leone F."/>
            <person name="Kuschner R.A."/>
            <person name="Lesho E.P."/>
            <person name="Waterman P.E."/>
        </authorList>
    </citation>
    <scope>NUCLEOTIDE SEQUENCE [LARGE SCALE GENOMIC DNA]</scope>
    <source>
        <strain evidence="1 2">MRSN 2154</strain>
    </source>
</reference>
<dbReference type="HOGENOM" id="CLU_151291_0_0_6"/>
<dbReference type="AlphaFoldDB" id="A0A140NGY5"/>
<protein>
    <submittedName>
        <fullName evidence="1">Uncharacterized protein</fullName>
    </submittedName>
</protein>
<proteinExistence type="predicted"/>